<dbReference type="AlphaFoldDB" id="A0A927E5T3"/>
<feature type="region of interest" description="Disordered" evidence="1">
    <location>
        <begin position="73"/>
        <end position="134"/>
    </location>
</feature>
<accession>A0A927E5T3</accession>
<feature type="non-terminal residue" evidence="2">
    <location>
        <position position="134"/>
    </location>
</feature>
<reference evidence="2" key="1">
    <citation type="submission" date="2020-09" db="EMBL/GenBank/DDBJ databases">
        <title>Bosea spartocytisi sp. nov. a root nodule endophyte of Spartocytisus supranubius in the high mountain ecosystem fo the Teide National Park (Canary Islands, Spain).</title>
        <authorList>
            <person name="Pulido-Suarez L."/>
            <person name="Peix A."/>
            <person name="Igual J.M."/>
            <person name="Socas-Perez N."/>
            <person name="Velazquez E."/>
            <person name="Flores-Felix J.D."/>
            <person name="Leon-Barrios M."/>
        </authorList>
    </citation>
    <scope>NUCLEOTIDE SEQUENCE</scope>
    <source>
        <strain evidence="2">SSUT16</strain>
    </source>
</reference>
<dbReference type="RefSeq" id="WP_191123288.1">
    <property type="nucleotide sequence ID" value="NZ_JACXWY010000001.1"/>
</dbReference>
<evidence type="ECO:0000313" key="2">
    <source>
        <dbReference type="EMBL" id="MBD3844627.1"/>
    </source>
</evidence>
<dbReference type="Proteomes" id="UP000619295">
    <property type="component" value="Unassembled WGS sequence"/>
</dbReference>
<organism evidence="2 3">
    <name type="scientific">Bosea spartocytisi</name>
    <dbReference type="NCBI Taxonomy" id="2773451"/>
    <lineage>
        <taxon>Bacteria</taxon>
        <taxon>Pseudomonadati</taxon>
        <taxon>Pseudomonadota</taxon>
        <taxon>Alphaproteobacteria</taxon>
        <taxon>Hyphomicrobiales</taxon>
        <taxon>Boseaceae</taxon>
        <taxon>Bosea</taxon>
    </lineage>
</organism>
<sequence>MTPQERDVIAGIFDRLKQAATQPRDPEAEAFIAERLREQPYAPYAMAQAVYVQEQALTNLHQQVESLQAQVRELQSRPTEAPQASGGFLSGIFGGAPAQPRAGSVPPVPPRPEGQPSSAWTNAPAAQPMQPPPP</sequence>
<dbReference type="EMBL" id="JACXWY010000001">
    <property type="protein sequence ID" value="MBD3844627.1"/>
    <property type="molecule type" value="Genomic_DNA"/>
</dbReference>
<proteinExistence type="predicted"/>
<dbReference type="InterPro" id="IPR018648">
    <property type="entry name" value="DUF2076"/>
</dbReference>
<protein>
    <submittedName>
        <fullName evidence="2">DUF2076 domain-containing protein</fullName>
    </submittedName>
</protein>
<dbReference type="Pfam" id="PF09849">
    <property type="entry name" value="DUF2076"/>
    <property type="match status" value="1"/>
</dbReference>
<name>A0A927E5T3_9HYPH</name>
<comment type="caution">
    <text evidence="2">The sequence shown here is derived from an EMBL/GenBank/DDBJ whole genome shotgun (WGS) entry which is preliminary data.</text>
</comment>
<gene>
    <name evidence="2" type="ORF">IED13_02860</name>
</gene>
<evidence type="ECO:0000313" key="3">
    <source>
        <dbReference type="Proteomes" id="UP000619295"/>
    </source>
</evidence>
<evidence type="ECO:0000256" key="1">
    <source>
        <dbReference type="SAM" id="MobiDB-lite"/>
    </source>
</evidence>
<keyword evidence="3" id="KW-1185">Reference proteome</keyword>